<evidence type="ECO:0000256" key="6">
    <source>
        <dbReference type="ARBA" id="ARBA00022989"/>
    </source>
</evidence>
<keyword evidence="8" id="KW-0472">Membrane</keyword>
<evidence type="ECO:0000256" key="8">
    <source>
        <dbReference type="ARBA" id="ARBA00023136"/>
    </source>
</evidence>
<dbReference type="Gene3D" id="2.40.50.140">
    <property type="entry name" value="Nucleic acid-binding proteins"/>
    <property type="match status" value="1"/>
</dbReference>
<evidence type="ECO:0000313" key="12">
    <source>
        <dbReference type="EMBL" id="CAB5014920.1"/>
    </source>
</evidence>
<dbReference type="EMBL" id="CAFBMM010000026">
    <property type="protein sequence ID" value="CAB4905045.1"/>
    <property type="molecule type" value="Genomic_DNA"/>
</dbReference>
<evidence type="ECO:0000256" key="7">
    <source>
        <dbReference type="ARBA" id="ARBA00023004"/>
    </source>
</evidence>
<dbReference type="Pfam" id="PF03100">
    <property type="entry name" value="CcmE"/>
    <property type="match status" value="1"/>
</dbReference>
<dbReference type="GO" id="GO:0017003">
    <property type="term" value="P:protein-heme linkage"/>
    <property type="evidence" value="ECO:0007669"/>
    <property type="project" value="InterPro"/>
</dbReference>
<keyword evidence="5" id="KW-0201">Cytochrome c-type biogenesis</keyword>
<keyword evidence="4" id="KW-0479">Metal-binding</keyword>
<dbReference type="GO" id="GO:0020037">
    <property type="term" value="F:heme binding"/>
    <property type="evidence" value="ECO:0007669"/>
    <property type="project" value="InterPro"/>
</dbReference>
<dbReference type="GO" id="GO:0017004">
    <property type="term" value="P:cytochrome complex assembly"/>
    <property type="evidence" value="ECO:0007669"/>
    <property type="project" value="UniProtKB-KW"/>
</dbReference>
<dbReference type="EMBL" id="CAFBPQ010000004">
    <property type="protein sequence ID" value="CAB5014920.1"/>
    <property type="molecule type" value="Genomic_DNA"/>
</dbReference>
<sequence>MERKRRRSIFAVGLCAVAVVAVIILGVVLSGNVVYYRTVTEAVDSRSAQGDSRLRIAGAVVPGSVTETKKGVDFDITDGKTTVNVIHRGDPPELFKADAPVVCEGAWGGGKNFDSDRIMIRHGNEYQPPKVDTDKAPSIS</sequence>
<accession>A0A6J7M468</accession>
<dbReference type="AlphaFoldDB" id="A0A6J7M468"/>
<proteinExistence type="predicted"/>
<dbReference type="GO" id="GO:0005886">
    <property type="term" value="C:plasma membrane"/>
    <property type="evidence" value="ECO:0007669"/>
    <property type="project" value="InterPro"/>
</dbReference>
<keyword evidence="2" id="KW-0349">Heme</keyword>
<dbReference type="EMBL" id="CAEZYK010000096">
    <property type="protein sequence ID" value="CAB4732058.1"/>
    <property type="molecule type" value="Genomic_DNA"/>
</dbReference>
<protein>
    <submittedName>
        <fullName evidence="11">Unannotated protein</fullName>
    </submittedName>
</protein>
<dbReference type="InterPro" id="IPR004329">
    <property type="entry name" value="CcmE"/>
</dbReference>
<evidence type="ECO:0000313" key="11">
    <source>
        <dbReference type="EMBL" id="CAB4973269.1"/>
    </source>
</evidence>
<evidence type="ECO:0000256" key="4">
    <source>
        <dbReference type="ARBA" id="ARBA00022723"/>
    </source>
</evidence>
<evidence type="ECO:0000313" key="10">
    <source>
        <dbReference type="EMBL" id="CAB4905045.1"/>
    </source>
</evidence>
<reference evidence="11" key="1">
    <citation type="submission" date="2020-05" db="EMBL/GenBank/DDBJ databases">
        <authorList>
            <person name="Chiriac C."/>
            <person name="Salcher M."/>
            <person name="Ghai R."/>
            <person name="Kavagutti S V."/>
        </authorList>
    </citation>
    <scope>NUCLEOTIDE SEQUENCE</scope>
</reference>
<dbReference type="SUPFAM" id="SSF82093">
    <property type="entry name" value="Heme chaperone CcmE"/>
    <property type="match status" value="1"/>
</dbReference>
<evidence type="ECO:0000256" key="5">
    <source>
        <dbReference type="ARBA" id="ARBA00022748"/>
    </source>
</evidence>
<keyword evidence="6" id="KW-1133">Transmembrane helix</keyword>
<evidence type="ECO:0000256" key="1">
    <source>
        <dbReference type="ARBA" id="ARBA00004370"/>
    </source>
</evidence>
<organism evidence="11">
    <name type="scientific">freshwater metagenome</name>
    <dbReference type="NCBI Taxonomy" id="449393"/>
    <lineage>
        <taxon>unclassified sequences</taxon>
        <taxon>metagenomes</taxon>
        <taxon>ecological metagenomes</taxon>
    </lineage>
</organism>
<dbReference type="GO" id="GO:0046872">
    <property type="term" value="F:metal ion binding"/>
    <property type="evidence" value="ECO:0007669"/>
    <property type="project" value="UniProtKB-KW"/>
</dbReference>
<keyword evidence="7" id="KW-0408">Iron</keyword>
<dbReference type="InterPro" id="IPR036127">
    <property type="entry name" value="CcmE-like_sf"/>
</dbReference>
<dbReference type="PANTHER" id="PTHR34128:SF2">
    <property type="entry name" value="CYTOCHROME C-TYPE BIOGENESIS PROTEIN CCME HOMOLOG, MITOCHONDRIAL"/>
    <property type="match status" value="1"/>
</dbReference>
<dbReference type="InterPro" id="IPR012340">
    <property type="entry name" value="NA-bd_OB-fold"/>
</dbReference>
<dbReference type="PANTHER" id="PTHR34128">
    <property type="entry name" value="CYTOCHROME C-TYPE BIOGENESIS PROTEIN CCME HOMOLOG, MITOCHONDRIAL"/>
    <property type="match status" value="1"/>
</dbReference>
<evidence type="ECO:0000256" key="3">
    <source>
        <dbReference type="ARBA" id="ARBA00022692"/>
    </source>
</evidence>
<evidence type="ECO:0000313" key="9">
    <source>
        <dbReference type="EMBL" id="CAB4732058.1"/>
    </source>
</evidence>
<comment type="subcellular location">
    <subcellularLocation>
        <location evidence="1">Membrane</location>
    </subcellularLocation>
</comment>
<gene>
    <name evidence="9" type="ORF">UFOPK2683_01344</name>
    <name evidence="10" type="ORF">UFOPK3605_00706</name>
    <name evidence="11" type="ORF">UFOPK3897_00620</name>
    <name evidence="12" type="ORF">UFOPK4121_00268</name>
</gene>
<evidence type="ECO:0000256" key="2">
    <source>
        <dbReference type="ARBA" id="ARBA00022617"/>
    </source>
</evidence>
<name>A0A6J7M468_9ZZZZ</name>
<dbReference type="EMBL" id="CAFBOF010000008">
    <property type="protein sequence ID" value="CAB4973269.1"/>
    <property type="molecule type" value="Genomic_DNA"/>
</dbReference>
<keyword evidence="3" id="KW-0812">Transmembrane</keyword>